<dbReference type="EMBL" id="QKKF02003380">
    <property type="protein sequence ID" value="RZF47708.1"/>
    <property type="molecule type" value="Genomic_DNA"/>
</dbReference>
<evidence type="ECO:0008006" key="3">
    <source>
        <dbReference type="Google" id="ProtNLM"/>
    </source>
</evidence>
<organism evidence="1 2">
    <name type="scientific">Laodelphax striatellus</name>
    <name type="common">Small brown planthopper</name>
    <name type="synonym">Delphax striatella</name>
    <dbReference type="NCBI Taxonomy" id="195883"/>
    <lineage>
        <taxon>Eukaryota</taxon>
        <taxon>Metazoa</taxon>
        <taxon>Ecdysozoa</taxon>
        <taxon>Arthropoda</taxon>
        <taxon>Hexapoda</taxon>
        <taxon>Insecta</taxon>
        <taxon>Pterygota</taxon>
        <taxon>Neoptera</taxon>
        <taxon>Paraneoptera</taxon>
        <taxon>Hemiptera</taxon>
        <taxon>Auchenorrhyncha</taxon>
        <taxon>Fulgoroidea</taxon>
        <taxon>Delphacidae</taxon>
        <taxon>Criomorphinae</taxon>
        <taxon>Laodelphax</taxon>
    </lineage>
</organism>
<evidence type="ECO:0000313" key="1">
    <source>
        <dbReference type="EMBL" id="RZF47708.1"/>
    </source>
</evidence>
<gene>
    <name evidence="1" type="ORF">LSTR_LSTR014625</name>
</gene>
<dbReference type="Gene3D" id="3.80.10.10">
    <property type="entry name" value="Ribonuclease Inhibitor"/>
    <property type="match status" value="1"/>
</dbReference>
<keyword evidence="2" id="KW-1185">Reference proteome</keyword>
<dbReference type="InParanoid" id="A0A482XQK6"/>
<name>A0A482XQK6_LAOST</name>
<dbReference type="SUPFAM" id="SSF52047">
    <property type="entry name" value="RNI-like"/>
    <property type="match status" value="1"/>
</dbReference>
<dbReference type="Proteomes" id="UP000291343">
    <property type="component" value="Unassembled WGS sequence"/>
</dbReference>
<accession>A0A482XQK6</accession>
<reference evidence="1 2" key="1">
    <citation type="journal article" date="2017" name="Gigascience">
        <title>Genome sequence of the small brown planthopper, Laodelphax striatellus.</title>
        <authorList>
            <person name="Zhu J."/>
            <person name="Jiang F."/>
            <person name="Wang X."/>
            <person name="Yang P."/>
            <person name="Bao Y."/>
            <person name="Zhao W."/>
            <person name="Wang W."/>
            <person name="Lu H."/>
            <person name="Wang Q."/>
            <person name="Cui N."/>
            <person name="Li J."/>
            <person name="Chen X."/>
            <person name="Luo L."/>
            <person name="Yu J."/>
            <person name="Kang L."/>
            <person name="Cui F."/>
        </authorList>
    </citation>
    <scope>NUCLEOTIDE SEQUENCE [LARGE SCALE GENOMIC DNA]</scope>
    <source>
        <strain evidence="1">Lst14</strain>
    </source>
</reference>
<dbReference type="STRING" id="195883.A0A482XQK6"/>
<dbReference type="OrthoDB" id="2153609at2759"/>
<comment type="caution">
    <text evidence="1">The sequence shown here is derived from an EMBL/GenBank/DDBJ whole genome shotgun (WGS) entry which is preliminary data.</text>
</comment>
<dbReference type="SMR" id="A0A482XQK6"/>
<sequence>MDEVAQAMGNFNQELVTIDFWKTYSLTPIGVRALSQCSKLEEVDLGWCLGLSIPGDCMTSLAQGCPRMRKLFMAALRGITDRDLLPFVTRCPRLQQLDLLGLRCITADICLRVAAGSYRFGLILEFNYEEKTGS</sequence>
<evidence type="ECO:0000313" key="2">
    <source>
        <dbReference type="Proteomes" id="UP000291343"/>
    </source>
</evidence>
<proteinExistence type="predicted"/>
<protein>
    <recommendedName>
        <fullName evidence="3">F-box domain-containing protein</fullName>
    </recommendedName>
</protein>
<dbReference type="AlphaFoldDB" id="A0A482XQK6"/>
<dbReference type="InterPro" id="IPR032675">
    <property type="entry name" value="LRR_dom_sf"/>
</dbReference>